<proteinExistence type="predicted"/>
<sequence length="24" mass="2606">MIVKQQCSDFMGKGVRGVAVDCSF</sequence>
<dbReference type="EMBL" id="GBXM01029696">
    <property type="protein sequence ID" value="JAH78881.1"/>
    <property type="molecule type" value="Transcribed_RNA"/>
</dbReference>
<evidence type="ECO:0000313" key="1">
    <source>
        <dbReference type="EMBL" id="JAH78881.1"/>
    </source>
</evidence>
<organism evidence="1">
    <name type="scientific">Anguilla anguilla</name>
    <name type="common">European freshwater eel</name>
    <name type="synonym">Muraena anguilla</name>
    <dbReference type="NCBI Taxonomy" id="7936"/>
    <lineage>
        <taxon>Eukaryota</taxon>
        <taxon>Metazoa</taxon>
        <taxon>Chordata</taxon>
        <taxon>Craniata</taxon>
        <taxon>Vertebrata</taxon>
        <taxon>Euteleostomi</taxon>
        <taxon>Actinopterygii</taxon>
        <taxon>Neopterygii</taxon>
        <taxon>Teleostei</taxon>
        <taxon>Anguilliformes</taxon>
        <taxon>Anguillidae</taxon>
        <taxon>Anguilla</taxon>
    </lineage>
</organism>
<reference evidence="1" key="1">
    <citation type="submission" date="2014-11" db="EMBL/GenBank/DDBJ databases">
        <authorList>
            <person name="Amaro Gonzalez C."/>
        </authorList>
    </citation>
    <scope>NUCLEOTIDE SEQUENCE</scope>
</reference>
<name>A0A0E9VLH9_ANGAN</name>
<protein>
    <submittedName>
        <fullName evidence="1">Uncharacterized protein</fullName>
    </submittedName>
</protein>
<reference evidence="1" key="2">
    <citation type="journal article" date="2015" name="Fish Shellfish Immunol.">
        <title>Early steps in the European eel (Anguilla anguilla)-Vibrio vulnificus interaction in the gills: Role of the RtxA13 toxin.</title>
        <authorList>
            <person name="Callol A."/>
            <person name="Pajuelo D."/>
            <person name="Ebbesson L."/>
            <person name="Teles M."/>
            <person name="MacKenzie S."/>
            <person name="Amaro C."/>
        </authorList>
    </citation>
    <scope>NUCLEOTIDE SEQUENCE</scope>
</reference>
<dbReference type="AlphaFoldDB" id="A0A0E9VLH9"/>
<accession>A0A0E9VLH9</accession>